<protein>
    <submittedName>
        <fullName evidence="3">Nadh dehydrogenase iron-sulfur protein mitochondrial</fullName>
    </submittedName>
</protein>
<reference evidence="3 4" key="1">
    <citation type="journal article" date="2014" name="Mol. Plant">
        <title>Chromosome Scale Genome Assembly and Transcriptome Profiling of Nannochloropsis gaditana in Nitrogen Depletion.</title>
        <authorList>
            <person name="Corteggiani Carpinelli E."/>
            <person name="Telatin A."/>
            <person name="Vitulo N."/>
            <person name="Forcato C."/>
            <person name="D'Angelo M."/>
            <person name="Schiavon R."/>
            <person name="Vezzi A."/>
            <person name="Giacometti G.M."/>
            <person name="Morosinotto T."/>
            <person name="Valle G."/>
        </authorList>
    </citation>
    <scope>NUCLEOTIDE SEQUENCE [LARGE SCALE GENOMIC DNA]</scope>
    <source>
        <strain evidence="3 4">B-31</strain>
    </source>
</reference>
<keyword evidence="4" id="KW-1185">Reference proteome</keyword>
<dbReference type="Proteomes" id="UP000019335">
    <property type="component" value="Chromosome 7"/>
</dbReference>
<dbReference type="OrthoDB" id="307899at2759"/>
<dbReference type="GO" id="GO:0006120">
    <property type="term" value="P:mitochondrial electron transport, NADH to ubiquinone"/>
    <property type="evidence" value="ECO:0007669"/>
    <property type="project" value="TreeGrafter"/>
</dbReference>
<dbReference type="GO" id="GO:0005739">
    <property type="term" value="C:mitochondrion"/>
    <property type="evidence" value="ECO:0007669"/>
    <property type="project" value="GOC"/>
</dbReference>
<feature type="region of interest" description="Disordered" evidence="1">
    <location>
        <begin position="34"/>
        <end position="61"/>
    </location>
</feature>
<feature type="domain" description="Zinc finger CHCC-type" evidence="2">
    <location>
        <begin position="79"/>
        <end position="115"/>
    </location>
</feature>
<sequence length="120" mass="12958">MLRNSITRQLATVKTAFRVQRRVHAPAIMSAPSRRCFSVPPSSSPPSNPSNSPYTHGAHRSNAEELVAQFPVTEVHGTVALCDGGGGGMGHPIEYIQLNTVGEEVATCKYCGLQYKMAHH</sequence>
<dbReference type="Pfam" id="PF10276">
    <property type="entry name" value="zf-CHCC"/>
    <property type="match status" value="1"/>
</dbReference>
<dbReference type="PANTHER" id="PTHR13156">
    <property type="entry name" value="NADH-UBIQUINONE OXIDOREDUCTASE 13 KD-A SUBUNIT"/>
    <property type="match status" value="1"/>
</dbReference>
<name>W7TLW1_9STRA</name>
<dbReference type="AlphaFoldDB" id="W7TLW1"/>
<dbReference type="PANTHER" id="PTHR13156:SF0">
    <property type="entry name" value="NADH DEHYDROGENASE [UBIQUINONE] IRON-SULFUR PROTEIN 6, MITOCHONDRIAL"/>
    <property type="match status" value="1"/>
</dbReference>
<gene>
    <name evidence="3" type="ORF">Naga_100444g3</name>
</gene>
<evidence type="ECO:0000259" key="2">
    <source>
        <dbReference type="Pfam" id="PF10276"/>
    </source>
</evidence>
<accession>W7TLW1</accession>
<proteinExistence type="predicted"/>
<organism evidence="3 4">
    <name type="scientific">Nannochloropsis gaditana</name>
    <dbReference type="NCBI Taxonomy" id="72520"/>
    <lineage>
        <taxon>Eukaryota</taxon>
        <taxon>Sar</taxon>
        <taxon>Stramenopiles</taxon>
        <taxon>Ochrophyta</taxon>
        <taxon>Eustigmatophyceae</taxon>
        <taxon>Eustigmatales</taxon>
        <taxon>Monodopsidaceae</taxon>
        <taxon>Nannochloropsis</taxon>
    </lineage>
</organism>
<evidence type="ECO:0000313" key="4">
    <source>
        <dbReference type="Proteomes" id="UP000019335"/>
    </source>
</evidence>
<dbReference type="InterPro" id="IPR019401">
    <property type="entry name" value="Znf_CHCC"/>
</dbReference>
<dbReference type="EMBL" id="AZIL01000526">
    <property type="protein sequence ID" value="EWM27017.1"/>
    <property type="molecule type" value="Genomic_DNA"/>
</dbReference>
<evidence type="ECO:0000256" key="1">
    <source>
        <dbReference type="SAM" id="MobiDB-lite"/>
    </source>
</evidence>
<comment type="caution">
    <text evidence="3">The sequence shown here is derived from an EMBL/GenBank/DDBJ whole genome shotgun (WGS) entry which is preliminary data.</text>
</comment>
<evidence type="ECO:0000313" key="3">
    <source>
        <dbReference type="EMBL" id="EWM27017.1"/>
    </source>
</evidence>
<dbReference type="Gene3D" id="2.60.260.40">
    <property type="entry name" value="q5lls5 like domains"/>
    <property type="match status" value="1"/>
</dbReference>